<name>L8JZZ0_9BACT</name>
<keyword evidence="2" id="KW-1185">Reference proteome</keyword>
<dbReference type="AlphaFoldDB" id="L8JZZ0"/>
<dbReference type="STRING" id="1237149.C900_01328"/>
<evidence type="ECO:0000313" key="2">
    <source>
        <dbReference type="Proteomes" id="UP000011135"/>
    </source>
</evidence>
<proteinExistence type="predicted"/>
<dbReference type="Proteomes" id="UP000011135">
    <property type="component" value="Unassembled WGS sequence"/>
</dbReference>
<gene>
    <name evidence="1" type="ORF">C900_01328</name>
</gene>
<evidence type="ECO:0000313" key="1">
    <source>
        <dbReference type="EMBL" id="ELR73718.1"/>
    </source>
</evidence>
<organism evidence="1 2">
    <name type="scientific">Fulvivirga imtechensis AK7</name>
    <dbReference type="NCBI Taxonomy" id="1237149"/>
    <lineage>
        <taxon>Bacteria</taxon>
        <taxon>Pseudomonadati</taxon>
        <taxon>Bacteroidota</taxon>
        <taxon>Cytophagia</taxon>
        <taxon>Cytophagales</taxon>
        <taxon>Fulvivirgaceae</taxon>
        <taxon>Fulvivirga</taxon>
    </lineage>
</organism>
<reference evidence="1 2" key="1">
    <citation type="submission" date="2012-12" db="EMBL/GenBank/DDBJ databases">
        <title>Genome assembly of Fulvivirga imtechensis AK7.</title>
        <authorList>
            <person name="Nupur N."/>
            <person name="Khatri I."/>
            <person name="Kumar R."/>
            <person name="Subramanian S."/>
            <person name="Pinnaka A."/>
        </authorList>
    </citation>
    <scope>NUCLEOTIDE SEQUENCE [LARGE SCALE GENOMIC DNA]</scope>
    <source>
        <strain evidence="1 2">AK7</strain>
    </source>
</reference>
<comment type="caution">
    <text evidence="1">The sequence shown here is derived from an EMBL/GenBank/DDBJ whole genome shotgun (WGS) entry which is preliminary data.</text>
</comment>
<protein>
    <submittedName>
        <fullName evidence="1">Uncharacterized protein</fullName>
    </submittedName>
</protein>
<accession>L8JZZ0</accession>
<sequence>MIDNISFPEITSKGIYDVGSMFKLAVGKKINANYFTHPLQPKNLRKVNCEL</sequence>
<dbReference type="EMBL" id="AMZN01000002">
    <property type="protein sequence ID" value="ELR73718.1"/>
    <property type="molecule type" value="Genomic_DNA"/>
</dbReference>